<reference evidence="2 3" key="1">
    <citation type="submission" date="2017-12" db="EMBL/GenBank/DDBJ databases">
        <authorList>
            <person name="Paulsen S."/>
            <person name="Gram L.K."/>
        </authorList>
    </citation>
    <scope>NUCLEOTIDE SEQUENCE [LARGE SCALE GENOMIC DNA]</scope>
    <source>
        <strain evidence="2 3">S2231</strain>
    </source>
</reference>
<sequence>MRGILSLLASLFSLPRMASIRSFSESAVALMHTVFSHLQSDFTRHTPPPRLKENQYLLGQALTQPPGVLTR</sequence>
<gene>
    <name evidence="2" type="ORF">CWB96_22830</name>
</gene>
<accession>A0A5S3XEZ7</accession>
<protein>
    <recommendedName>
        <fullName evidence="4">Secreted protein</fullName>
    </recommendedName>
</protein>
<evidence type="ECO:0000313" key="3">
    <source>
        <dbReference type="Proteomes" id="UP000307706"/>
    </source>
</evidence>
<organism evidence="2 3">
    <name type="scientific">Pseudoalteromonas citrea</name>
    <dbReference type="NCBI Taxonomy" id="43655"/>
    <lineage>
        <taxon>Bacteria</taxon>
        <taxon>Pseudomonadati</taxon>
        <taxon>Pseudomonadota</taxon>
        <taxon>Gammaproteobacteria</taxon>
        <taxon>Alteromonadales</taxon>
        <taxon>Pseudoalteromonadaceae</taxon>
        <taxon>Pseudoalteromonas</taxon>
    </lineage>
</organism>
<name>A0A5S3XEZ7_9GAMM</name>
<feature type="non-terminal residue" evidence="2">
    <location>
        <position position="71"/>
    </location>
</feature>
<dbReference type="Proteomes" id="UP000307706">
    <property type="component" value="Unassembled WGS sequence"/>
</dbReference>
<evidence type="ECO:0000313" key="2">
    <source>
        <dbReference type="EMBL" id="TMP50544.1"/>
    </source>
</evidence>
<feature type="signal peptide" evidence="1">
    <location>
        <begin position="1"/>
        <end position="18"/>
    </location>
</feature>
<dbReference type="RefSeq" id="WP_212751273.1">
    <property type="nucleotide sequence ID" value="NZ_PNCL01000274.1"/>
</dbReference>
<reference evidence="3" key="2">
    <citation type="submission" date="2019-06" db="EMBL/GenBank/DDBJ databases">
        <title>Co-occurence of chitin degradation, pigmentation and bioactivity in marine Pseudoalteromonas.</title>
        <authorList>
            <person name="Sonnenschein E.C."/>
            <person name="Bech P.K."/>
        </authorList>
    </citation>
    <scope>NUCLEOTIDE SEQUENCE [LARGE SCALE GENOMIC DNA]</scope>
    <source>
        <strain evidence="3">S2231</strain>
    </source>
</reference>
<dbReference type="AlphaFoldDB" id="A0A5S3XEZ7"/>
<evidence type="ECO:0000256" key="1">
    <source>
        <dbReference type="SAM" id="SignalP"/>
    </source>
</evidence>
<keyword evidence="1" id="KW-0732">Signal</keyword>
<comment type="caution">
    <text evidence="2">The sequence shown here is derived from an EMBL/GenBank/DDBJ whole genome shotgun (WGS) entry which is preliminary data.</text>
</comment>
<dbReference type="EMBL" id="PNCL01000274">
    <property type="protein sequence ID" value="TMP50544.1"/>
    <property type="molecule type" value="Genomic_DNA"/>
</dbReference>
<proteinExistence type="predicted"/>
<evidence type="ECO:0008006" key="4">
    <source>
        <dbReference type="Google" id="ProtNLM"/>
    </source>
</evidence>
<feature type="chain" id="PRO_5024379687" description="Secreted protein" evidence="1">
    <location>
        <begin position="19"/>
        <end position="71"/>
    </location>
</feature>